<reference evidence="1" key="1">
    <citation type="journal article" date="2018" name="Int. J. Syst. Evol. Microbiol.">
        <title>Jatrophihabitans telluris sp. nov., isolated from sediment soil of lava forest wetlands and the emended description of the genus Jatrophihabitans.</title>
        <authorList>
            <person name="Lee K.C."/>
            <person name="Suh M.K."/>
            <person name="Eom M.K."/>
            <person name="Kim K.K."/>
            <person name="Kim J.S."/>
            <person name="Kim D.S."/>
            <person name="Ko S.H."/>
            <person name="Shin Y.K."/>
            <person name="Lee J.S."/>
        </authorList>
    </citation>
    <scope>NUCLEOTIDE SEQUENCE</scope>
    <source>
        <strain evidence="1">N237</strain>
    </source>
</reference>
<protein>
    <submittedName>
        <fullName evidence="1">Uncharacterized protein</fullName>
    </submittedName>
</protein>
<proteinExistence type="predicted"/>
<name>A0ABY4QZV1_9ACTN</name>
<dbReference type="RefSeq" id="WP_249771939.1">
    <property type="nucleotide sequence ID" value="NZ_CP097332.1"/>
</dbReference>
<dbReference type="Proteomes" id="UP001056336">
    <property type="component" value="Chromosome"/>
</dbReference>
<accession>A0ABY4QZV1</accession>
<gene>
    <name evidence="1" type="ORF">M6D93_00195</name>
</gene>
<evidence type="ECO:0000313" key="2">
    <source>
        <dbReference type="Proteomes" id="UP001056336"/>
    </source>
</evidence>
<evidence type="ECO:0000313" key="1">
    <source>
        <dbReference type="EMBL" id="UQX88440.1"/>
    </source>
</evidence>
<reference evidence="1" key="2">
    <citation type="submission" date="2022-05" db="EMBL/GenBank/DDBJ databases">
        <authorList>
            <person name="Kim J.-S."/>
            <person name="Lee K."/>
            <person name="Suh M."/>
            <person name="Eom M."/>
            <person name="Kim J.-S."/>
            <person name="Kim D.-S."/>
            <person name="Ko S.-H."/>
            <person name="Shin Y."/>
            <person name="Lee J.-S."/>
        </authorList>
    </citation>
    <scope>NUCLEOTIDE SEQUENCE</scope>
    <source>
        <strain evidence="1">N237</strain>
    </source>
</reference>
<sequence>MPVGEGTESGEVSGGGTLDELVLVVRARPRGKDPPVDDRRVDDRLAAANGWTVRMWFWVMRTPAAGQDCHGRVRVAGVS</sequence>
<keyword evidence="2" id="KW-1185">Reference proteome</keyword>
<dbReference type="EMBL" id="CP097332">
    <property type="protein sequence ID" value="UQX88440.1"/>
    <property type="molecule type" value="Genomic_DNA"/>
</dbReference>
<organism evidence="1 2">
    <name type="scientific">Jatrophihabitans telluris</name>
    <dbReference type="NCBI Taxonomy" id="2038343"/>
    <lineage>
        <taxon>Bacteria</taxon>
        <taxon>Bacillati</taxon>
        <taxon>Actinomycetota</taxon>
        <taxon>Actinomycetes</taxon>
        <taxon>Jatrophihabitantales</taxon>
        <taxon>Jatrophihabitantaceae</taxon>
        <taxon>Jatrophihabitans</taxon>
    </lineage>
</organism>